<dbReference type="InterPro" id="IPR036188">
    <property type="entry name" value="FAD/NAD-bd_sf"/>
</dbReference>
<evidence type="ECO:0000313" key="6">
    <source>
        <dbReference type="EMBL" id="CAE6481449.1"/>
    </source>
</evidence>
<dbReference type="EMBL" id="CAJMWR010004060">
    <property type="protein sequence ID" value="CAE6481449.1"/>
    <property type="molecule type" value="Genomic_DNA"/>
</dbReference>
<comment type="cofactor">
    <cofactor evidence="1">
        <name>FAD</name>
        <dbReference type="ChEBI" id="CHEBI:57692"/>
    </cofactor>
</comment>
<comment type="similarity">
    <text evidence="2">Belongs to the GMC oxidoreductase family.</text>
</comment>
<dbReference type="GO" id="GO:0050660">
    <property type="term" value="F:flavin adenine dinucleotide binding"/>
    <property type="evidence" value="ECO:0007669"/>
    <property type="project" value="InterPro"/>
</dbReference>
<dbReference type="Gene3D" id="3.30.560.10">
    <property type="entry name" value="Glucose Oxidase, domain 3"/>
    <property type="match status" value="1"/>
</dbReference>
<name>A0A8H3CF71_9AGAM</name>
<dbReference type="Proteomes" id="UP000663840">
    <property type="component" value="Unassembled WGS sequence"/>
</dbReference>
<sequence>MPPESIYSGKGSSLLAKRLASTTTYKPGAGRVSPRSRGTWTTIKMRFALAAGIGATLLRTATAALEACPNLSSAEYDYIVVGAGAGGGPLAARLAISGYKVLLMDAGHDVFNVNTTIPVYLARSNEDPQMALDYEVQHYPPGQPQVQKWYPRAAAIGGSTVHNALIHLRNHDYDLDTLATRFKDSSWSASNMRKYLSEKIEKNQYIPSLIGKALSYGYDGWLWTDFPPLSLLLSPSNLDPQLLDIVTNIITAVLPVGFTDYNNNLNDGKEGGAAVISTRDGNHNRSSVRDHLVNTRTKLPQKLSFATDTLATKILTCADSTGKARAYGVQAAAGQYLLPVSRQFKGKQTLATKQYTAKYEVVVSAGAFQTPQLLLLSGIGDSAQLAKFNIPTVSNLPGVGENLQDRIEMTIVWKLKQNHTILNGCLFGDTFADPCLKTWAEQGHNNVYSSGPGFWAHAYKSSSDLPYLDVWSMWGPGAFKGYYKGYPLELAQNIGNTWNNVILKAHTSSKGWVRLTSSNPQDLLDINKNQFQTAADLKDLEILKDAVKKSRELWASRGGLSGHTVEEVWPGSAVKTDDQIREFLRENTWGHHVCCTAKMGTDDDARAVLNKDFQVRGVGNLRVVDASSFPDIPGMFVTTPIYQISEKAADVMLAFAKSNKWTPTA</sequence>
<dbReference type="InterPro" id="IPR000172">
    <property type="entry name" value="GMC_OxRdtase_N"/>
</dbReference>
<organism evidence="6 7">
    <name type="scientific">Rhizoctonia solani</name>
    <dbReference type="NCBI Taxonomy" id="456999"/>
    <lineage>
        <taxon>Eukaryota</taxon>
        <taxon>Fungi</taxon>
        <taxon>Dikarya</taxon>
        <taxon>Basidiomycota</taxon>
        <taxon>Agaricomycotina</taxon>
        <taxon>Agaricomycetes</taxon>
        <taxon>Cantharellales</taxon>
        <taxon>Ceratobasidiaceae</taxon>
        <taxon>Rhizoctonia</taxon>
    </lineage>
</organism>
<proteinExistence type="inferred from homology"/>
<dbReference type="SUPFAM" id="SSF51905">
    <property type="entry name" value="FAD/NAD(P)-binding domain"/>
    <property type="match status" value="1"/>
</dbReference>
<dbReference type="InterPro" id="IPR012132">
    <property type="entry name" value="GMC_OxRdtase"/>
</dbReference>
<evidence type="ECO:0000313" key="7">
    <source>
        <dbReference type="Proteomes" id="UP000663840"/>
    </source>
</evidence>
<dbReference type="PANTHER" id="PTHR11552:SF147">
    <property type="entry name" value="CHOLINE DEHYDROGENASE, MITOCHONDRIAL"/>
    <property type="match status" value="1"/>
</dbReference>
<accession>A0A8H3CF71</accession>
<protein>
    <recommendedName>
        <fullName evidence="5">Glucose-methanol-choline oxidoreductase N-terminal domain-containing protein</fullName>
    </recommendedName>
</protein>
<evidence type="ECO:0000256" key="2">
    <source>
        <dbReference type="ARBA" id="ARBA00010790"/>
    </source>
</evidence>
<dbReference type="AlphaFoldDB" id="A0A8H3CF71"/>
<keyword evidence="4" id="KW-0274">FAD</keyword>
<dbReference type="PIRSF" id="PIRSF000137">
    <property type="entry name" value="Alcohol_oxidase"/>
    <property type="match status" value="1"/>
</dbReference>
<keyword evidence="3" id="KW-0285">Flavoprotein</keyword>
<dbReference type="Pfam" id="PF00732">
    <property type="entry name" value="GMC_oxred_N"/>
    <property type="match status" value="1"/>
</dbReference>
<dbReference type="Pfam" id="PF05199">
    <property type="entry name" value="GMC_oxred_C"/>
    <property type="match status" value="1"/>
</dbReference>
<evidence type="ECO:0000256" key="3">
    <source>
        <dbReference type="ARBA" id="ARBA00022630"/>
    </source>
</evidence>
<comment type="caution">
    <text evidence="6">The sequence shown here is derived from an EMBL/GenBank/DDBJ whole genome shotgun (WGS) entry which is preliminary data.</text>
</comment>
<feature type="domain" description="Glucose-methanol-choline oxidoreductase N-terminal" evidence="5">
    <location>
        <begin position="366"/>
        <end position="380"/>
    </location>
</feature>
<evidence type="ECO:0000259" key="5">
    <source>
        <dbReference type="PROSITE" id="PS00624"/>
    </source>
</evidence>
<dbReference type="InterPro" id="IPR007867">
    <property type="entry name" value="GMC_OxRtase_C"/>
</dbReference>
<evidence type="ECO:0000256" key="4">
    <source>
        <dbReference type="ARBA" id="ARBA00022827"/>
    </source>
</evidence>
<gene>
    <name evidence="6" type="ORF">RDB_LOCUS134123</name>
</gene>
<dbReference type="PROSITE" id="PS00624">
    <property type="entry name" value="GMC_OXRED_2"/>
    <property type="match status" value="1"/>
</dbReference>
<reference evidence="6" key="1">
    <citation type="submission" date="2021-01" db="EMBL/GenBank/DDBJ databases">
        <authorList>
            <person name="Kaushik A."/>
        </authorList>
    </citation>
    <scope>NUCLEOTIDE SEQUENCE</scope>
    <source>
        <strain evidence="6">AG1-1A</strain>
    </source>
</reference>
<evidence type="ECO:0000256" key="1">
    <source>
        <dbReference type="ARBA" id="ARBA00001974"/>
    </source>
</evidence>
<dbReference type="Gene3D" id="3.50.50.60">
    <property type="entry name" value="FAD/NAD(P)-binding domain"/>
    <property type="match status" value="1"/>
</dbReference>
<dbReference type="PANTHER" id="PTHR11552">
    <property type="entry name" value="GLUCOSE-METHANOL-CHOLINE GMC OXIDOREDUCTASE"/>
    <property type="match status" value="1"/>
</dbReference>
<dbReference type="SUPFAM" id="SSF54373">
    <property type="entry name" value="FAD-linked reductases, C-terminal domain"/>
    <property type="match status" value="1"/>
</dbReference>
<dbReference type="GO" id="GO:0016614">
    <property type="term" value="F:oxidoreductase activity, acting on CH-OH group of donors"/>
    <property type="evidence" value="ECO:0007669"/>
    <property type="project" value="InterPro"/>
</dbReference>